<organism evidence="2 3">
    <name type="scientific">Pseudoglutamicibacter cumminsii</name>
    <dbReference type="NCBI Taxonomy" id="156979"/>
    <lineage>
        <taxon>Bacteria</taxon>
        <taxon>Bacillati</taxon>
        <taxon>Actinomycetota</taxon>
        <taxon>Actinomycetes</taxon>
        <taxon>Micrococcales</taxon>
        <taxon>Micrococcaceae</taxon>
        <taxon>Pseudoglutamicibacter</taxon>
    </lineage>
</organism>
<keyword evidence="1" id="KW-0812">Transmembrane</keyword>
<dbReference type="EMBL" id="QFWG01000010">
    <property type="protein sequence ID" value="PWI27356.1"/>
    <property type="molecule type" value="Genomic_DNA"/>
</dbReference>
<accession>A0ABX5L5L1</accession>
<dbReference type="InterPro" id="IPR021401">
    <property type="entry name" value="DUF3040"/>
</dbReference>
<evidence type="ECO:0000313" key="3">
    <source>
        <dbReference type="Proteomes" id="UP000245514"/>
    </source>
</evidence>
<name>A0ABX5L5L1_9MICC</name>
<evidence type="ECO:0000313" key="2">
    <source>
        <dbReference type="EMBL" id="PWI27356.1"/>
    </source>
</evidence>
<proteinExistence type="predicted"/>
<keyword evidence="3" id="KW-1185">Reference proteome</keyword>
<gene>
    <name evidence="2" type="ORF">CAY35_07755</name>
</gene>
<keyword evidence="1" id="KW-1133">Transmembrane helix</keyword>
<feature type="transmembrane region" description="Helical" evidence="1">
    <location>
        <begin position="49"/>
        <end position="67"/>
    </location>
</feature>
<sequence>MKGEAVGLSESERRMLAEMEKQLHADPQFSSTMRRVEQTPQNKLSTRNIALGALIAFAGLGVLLSGIAISAGLIATVILGIVGFGIMVVGAALAMRKTEQVVTTTSSNSSNARRGDSFMARLEKEWDNRHNQG</sequence>
<comment type="caution">
    <text evidence="2">The sequence shown here is derived from an EMBL/GenBank/DDBJ whole genome shotgun (WGS) entry which is preliminary data.</text>
</comment>
<protein>
    <submittedName>
        <fullName evidence="2">DUF3040 domain-containing protein</fullName>
    </submittedName>
</protein>
<feature type="transmembrane region" description="Helical" evidence="1">
    <location>
        <begin position="73"/>
        <end position="94"/>
    </location>
</feature>
<dbReference type="Pfam" id="PF11239">
    <property type="entry name" value="DUF3040"/>
    <property type="match status" value="1"/>
</dbReference>
<dbReference type="Proteomes" id="UP000245514">
    <property type="component" value="Unassembled WGS sequence"/>
</dbReference>
<keyword evidence="1" id="KW-0472">Membrane</keyword>
<evidence type="ECO:0000256" key="1">
    <source>
        <dbReference type="SAM" id="Phobius"/>
    </source>
</evidence>
<reference evidence="2 3" key="1">
    <citation type="submission" date="2018-05" db="EMBL/GenBank/DDBJ databases">
        <title>Draft Genome Sequence of Arthrobacter cumminsii IME1328, Isolated from a Patient Who Suffered from Foot Ulcers in China.</title>
        <authorList>
            <person name="Li M."/>
            <person name="Jiang Z."/>
            <person name="Sun Q."/>
            <person name="Tong Y."/>
        </authorList>
    </citation>
    <scope>NUCLEOTIDE SEQUENCE [LARGE SCALE GENOMIC DNA]</scope>
    <source>
        <strain evidence="2 3">IME1328</strain>
    </source>
</reference>